<organism evidence="2 3">
    <name type="scientific">Tanacetum coccineum</name>
    <dbReference type="NCBI Taxonomy" id="301880"/>
    <lineage>
        <taxon>Eukaryota</taxon>
        <taxon>Viridiplantae</taxon>
        <taxon>Streptophyta</taxon>
        <taxon>Embryophyta</taxon>
        <taxon>Tracheophyta</taxon>
        <taxon>Spermatophyta</taxon>
        <taxon>Magnoliopsida</taxon>
        <taxon>eudicotyledons</taxon>
        <taxon>Gunneridae</taxon>
        <taxon>Pentapetalae</taxon>
        <taxon>asterids</taxon>
        <taxon>campanulids</taxon>
        <taxon>Asterales</taxon>
        <taxon>Asteraceae</taxon>
        <taxon>Asteroideae</taxon>
        <taxon>Anthemideae</taxon>
        <taxon>Anthemidinae</taxon>
        <taxon>Tanacetum</taxon>
    </lineage>
</organism>
<dbReference type="Gene3D" id="2.40.70.10">
    <property type="entry name" value="Acid Proteases"/>
    <property type="match status" value="1"/>
</dbReference>
<reference evidence="2" key="2">
    <citation type="submission" date="2022-01" db="EMBL/GenBank/DDBJ databases">
        <authorList>
            <person name="Yamashiro T."/>
            <person name="Shiraishi A."/>
            <person name="Satake H."/>
            <person name="Nakayama K."/>
        </authorList>
    </citation>
    <scope>NUCLEOTIDE SEQUENCE</scope>
</reference>
<evidence type="ECO:0000256" key="1">
    <source>
        <dbReference type="SAM" id="MobiDB-lite"/>
    </source>
</evidence>
<dbReference type="InterPro" id="IPR021109">
    <property type="entry name" value="Peptidase_aspartic_dom_sf"/>
</dbReference>
<evidence type="ECO:0000313" key="2">
    <source>
        <dbReference type="EMBL" id="GJT90133.1"/>
    </source>
</evidence>
<proteinExistence type="predicted"/>
<feature type="compositionally biased region" description="Polar residues" evidence="1">
    <location>
        <begin position="161"/>
        <end position="170"/>
    </location>
</feature>
<protein>
    <submittedName>
        <fullName evidence="2">Uncharacterized protein</fullName>
    </submittedName>
</protein>
<reference evidence="2" key="1">
    <citation type="journal article" date="2022" name="Int. J. Mol. Sci.">
        <title>Draft Genome of Tanacetum Coccineum: Genomic Comparison of Closely Related Tanacetum-Family Plants.</title>
        <authorList>
            <person name="Yamashiro T."/>
            <person name="Shiraishi A."/>
            <person name="Nakayama K."/>
            <person name="Satake H."/>
        </authorList>
    </citation>
    <scope>NUCLEOTIDE SEQUENCE</scope>
</reference>
<keyword evidence="3" id="KW-1185">Reference proteome</keyword>
<accession>A0ABQ5HQU5</accession>
<sequence length="190" mass="21980">MTKKMKDPGLFILPCRLRGSDPFDTLADLGSCVNLIALYLFKMLKIRVLEETDNVLGLADGTKSYPVGIVRTVEKDFMDDHLLREWEIDRDAQLNPFKDVLVFRKMVELLGAIPINFKGNMWESEDMIDKKIDWNKLPMEGDGVWYIRIEMIDPDGENSDRVFQSTPTTRKLSEKEKPSDIIDLEHFHDS</sequence>
<evidence type="ECO:0000313" key="3">
    <source>
        <dbReference type="Proteomes" id="UP001151760"/>
    </source>
</evidence>
<comment type="caution">
    <text evidence="2">The sequence shown here is derived from an EMBL/GenBank/DDBJ whole genome shotgun (WGS) entry which is preliminary data.</text>
</comment>
<gene>
    <name evidence="2" type="ORF">Tco_1078978</name>
</gene>
<dbReference type="Proteomes" id="UP001151760">
    <property type="component" value="Unassembled WGS sequence"/>
</dbReference>
<name>A0ABQ5HQU5_9ASTR</name>
<dbReference type="EMBL" id="BQNB010019894">
    <property type="protein sequence ID" value="GJT90133.1"/>
    <property type="molecule type" value="Genomic_DNA"/>
</dbReference>
<feature type="region of interest" description="Disordered" evidence="1">
    <location>
        <begin position="158"/>
        <end position="177"/>
    </location>
</feature>